<sequence length="77" mass="8896">TTGKLWRFVRWTGSLEEPTVHISKEYTCNFEGNMEPEKQVLTYIAQILQAQAKAFDGNYKDSGHPSKRQCTDQESDR</sequence>
<dbReference type="AlphaFoldDB" id="A0A9N9DTR4"/>
<evidence type="ECO:0000313" key="3">
    <source>
        <dbReference type="Proteomes" id="UP000789706"/>
    </source>
</evidence>
<gene>
    <name evidence="2" type="ORF">DEBURN_LOCUS11448</name>
</gene>
<dbReference type="Proteomes" id="UP000789706">
    <property type="component" value="Unassembled WGS sequence"/>
</dbReference>
<feature type="region of interest" description="Disordered" evidence="1">
    <location>
        <begin position="56"/>
        <end position="77"/>
    </location>
</feature>
<dbReference type="EMBL" id="CAJVPK010006418">
    <property type="protein sequence ID" value="CAG8650679.1"/>
    <property type="molecule type" value="Genomic_DNA"/>
</dbReference>
<feature type="compositionally biased region" description="Basic and acidic residues" evidence="1">
    <location>
        <begin position="58"/>
        <end position="77"/>
    </location>
</feature>
<keyword evidence="3" id="KW-1185">Reference proteome</keyword>
<dbReference type="OrthoDB" id="2308756at2759"/>
<feature type="non-terminal residue" evidence="2">
    <location>
        <position position="1"/>
    </location>
</feature>
<reference evidence="2" key="1">
    <citation type="submission" date="2021-06" db="EMBL/GenBank/DDBJ databases">
        <authorList>
            <person name="Kallberg Y."/>
            <person name="Tangrot J."/>
            <person name="Rosling A."/>
        </authorList>
    </citation>
    <scope>NUCLEOTIDE SEQUENCE</scope>
    <source>
        <strain evidence="2">AZ414A</strain>
    </source>
</reference>
<evidence type="ECO:0000256" key="1">
    <source>
        <dbReference type="SAM" id="MobiDB-lite"/>
    </source>
</evidence>
<organism evidence="2 3">
    <name type="scientific">Diversispora eburnea</name>
    <dbReference type="NCBI Taxonomy" id="1213867"/>
    <lineage>
        <taxon>Eukaryota</taxon>
        <taxon>Fungi</taxon>
        <taxon>Fungi incertae sedis</taxon>
        <taxon>Mucoromycota</taxon>
        <taxon>Glomeromycotina</taxon>
        <taxon>Glomeromycetes</taxon>
        <taxon>Diversisporales</taxon>
        <taxon>Diversisporaceae</taxon>
        <taxon>Diversispora</taxon>
    </lineage>
</organism>
<protein>
    <submittedName>
        <fullName evidence="2">1807_t:CDS:1</fullName>
    </submittedName>
</protein>
<name>A0A9N9DTR4_9GLOM</name>
<evidence type="ECO:0000313" key="2">
    <source>
        <dbReference type="EMBL" id="CAG8650679.1"/>
    </source>
</evidence>
<proteinExistence type="predicted"/>
<comment type="caution">
    <text evidence="2">The sequence shown here is derived from an EMBL/GenBank/DDBJ whole genome shotgun (WGS) entry which is preliminary data.</text>
</comment>
<accession>A0A9N9DTR4</accession>